<dbReference type="Pfam" id="PF07047">
    <property type="entry name" value="OPA3"/>
    <property type="match status" value="1"/>
</dbReference>
<evidence type="ECO:0000313" key="6">
    <source>
        <dbReference type="Proteomes" id="UP000286921"/>
    </source>
</evidence>
<accession>A0A401L8D6</accession>
<sequence>MSLTLKLSSLVIRTLSKPIANQIKAQAREHERFRRICVSMAQGLHRIDMRLRLGNIRDNAASQKRAAAERELRKHKPTSPTVKTEVEARAEEEAIAKAKAAAEEAAKPAPKPHIRPLSESKAIESGATFISETFLFIVAGGLIVFESWRSRRKETTRREDVETRLAELEQSEKAARLALLALEKELLQQKAKYGELPKSSSRILPREVWDVNQEDEVKPAEEPGLLSWITSYLPWGESPEQRAESVIKETTFEYYTGWRPTSGFHFEAPTALHFKINLVPLMIDLFSSDTVTAGEVKEGCDFNIRLGHELETLGILLLTPSSIDSSVTQETTSRLRQLSAHASGISKKAVAFLLSETAFHSASGRYRLDGLVALQALMIETLPNMLPIIPVANADSLLASVQEYIANLETRDNPQQQQQQQQQ</sequence>
<protein>
    <submittedName>
        <fullName evidence="5">OPA3-like protein</fullName>
    </submittedName>
</protein>
<dbReference type="GO" id="GO:0005739">
    <property type="term" value="C:mitochondrion"/>
    <property type="evidence" value="ECO:0007669"/>
    <property type="project" value="TreeGrafter"/>
</dbReference>
<reference evidence="5 6" key="1">
    <citation type="submission" date="2016-09" db="EMBL/GenBank/DDBJ databases">
        <title>Aspergillus awamori IFM 58123T.</title>
        <authorList>
            <person name="Kusuya Y."/>
            <person name="Shimizu M."/>
            <person name="Takahashi H."/>
            <person name="Yaguchi T."/>
        </authorList>
    </citation>
    <scope>NUCLEOTIDE SEQUENCE [LARGE SCALE GENOMIC DNA]</scope>
    <source>
        <strain evidence="5 6">IFM 58123</strain>
    </source>
</reference>
<name>A0A401L8D6_ASPAW</name>
<organism evidence="5 6">
    <name type="scientific">Aspergillus awamori</name>
    <name type="common">Black koji mold</name>
    <dbReference type="NCBI Taxonomy" id="105351"/>
    <lineage>
        <taxon>Eukaryota</taxon>
        <taxon>Fungi</taxon>
        <taxon>Dikarya</taxon>
        <taxon>Ascomycota</taxon>
        <taxon>Pezizomycotina</taxon>
        <taxon>Eurotiomycetes</taxon>
        <taxon>Eurotiomycetidae</taxon>
        <taxon>Eurotiales</taxon>
        <taxon>Aspergillaceae</taxon>
        <taxon>Aspergillus</taxon>
    </lineage>
</organism>
<dbReference type="PANTHER" id="PTHR12499">
    <property type="entry name" value="OPTIC ATROPHY 3 PROTEIN OPA3"/>
    <property type="match status" value="1"/>
</dbReference>
<dbReference type="AlphaFoldDB" id="A0A401L8D6"/>
<proteinExistence type="inferred from homology"/>
<keyword evidence="2 3" id="KW-0175">Coiled coil</keyword>
<feature type="region of interest" description="Disordered" evidence="4">
    <location>
        <begin position="62"/>
        <end position="87"/>
    </location>
</feature>
<evidence type="ECO:0000313" key="5">
    <source>
        <dbReference type="EMBL" id="GCB27730.1"/>
    </source>
</evidence>
<comment type="caution">
    <text evidence="5">The sequence shown here is derived from an EMBL/GenBank/DDBJ whole genome shotgun (WGS) entry which is preliminary data.</text>
</comment>
<evidence type="ECO:0000256" key="3">
    <source>
        <dbReference type="SAM" id="Coils"/>
    </source>
</evidence>
<dbReference type="GO" id="GO:0019216">
    <property type="term" value="P:regulation of lipid metabolic process"/>
    <property type="evidence" value="ECO:0007669"/>
    <property type="project" value="TreeGrafter"/>
</dbReference>
<dbReference type="STRING" id="105351.A0A401L8D6"/>
<keyword evidence="6" id="KW-1185">Reference proteome</keyword>
<feature type="coiled-coil region" evidence="3">
    <location>
        <begin position="151"/>
        <end position="185"/>
    </location>
</feature>
<gene>
    <name evidence="5" type="ORF">AAWM_10615</name>
</gene>
<evidence type="ECO:0000256" key="1">
    <source>
        <dbReference type="ARBA" id="ARBA00007584"/>
    </source>
</evidence>
<dbReference type="PANTHER" id="PTHR12499:SF0">
    <property type="entry name" value="OPTIC ATROPHY 3 PROTEIN"/>
    <property type="match status" value="1"/>
</dbReference>
<evidence type="ECO:0000256" key="4">
    <source>
        <dbReference type="SAM" id="MobiDB-lite"/>
    </source>
</evidence>
<dbReference type="Proteomes" id="UP000286921">
    <property type="component" value="Unassembled WGS sequence"/>
</dbReference>
<dbReference type="EMBL" id="BDHI01000029">
    <property type="protein sequence ID" value="GCB27730.1"/>
    <property type="molecule type" value="Genomic_DNA"/>
</dbReference>
<dbReference type="InterPro" id="IPR010754">
    <property type="entry name" value="OPA3-like"/>
</dbReference>
<comment type="similarity">
    <text evidence="1">Belongs to the OPA3 family.</text>
</comment>
<evidence type="ECO:0000256" key="2">
    <source>
        <dbReference type="ARBA" id="ARBA00023054"/>
    </source>
</evidence>